<feature type="signal peptide" evidence="2">
    <location>
        <begin position="1"/>
        <end position="18"/>
    </location>
</feature>
<dbReference type="Gene3D" id="2.60.40.10">
    <property type="entry name" value="Immunoglobulins"/>
    <property type="match status" value="1"/>
</dbReference>
<organism evidence="4 5">
    <name type="scientific">Desmophyllum pertusum</name>
    <dbReference type="NCBI Taxonomy" id="174260"/>
    <lineage>
        <taxon>Eukaryota</taxon>
        <taxon>Metazoa</taxon>
        <taxon>Cnidaria</taxon>
        <taxon>Anthozoa</taxon>
        <taxon>Hexacorallia</taxon>
        <taxon>Scleractinia</taxon>
        <taxon>Caryophylliina</taxon>
        <taxon>Caryophylliidae</taxon>
        <taxon>Desmophyllum</taxon>
    </lineage>
</organism>
<evidence type="ECO:0000259" key="3">
    <source>
        <dbReference type="PROSITE" id="PS50835"/>
    </source>
</evidence>
<dbReference type="InterPro" id="IPR000859">
    <property type="entry name" value="CUB_dom"/>
</dbReference>
<gene>
    <name evidence="4" type="ORF">OS493_020476</name>
</gene>
<name>A0A9W9ZBV4_9CNID</name>
<evidence type="ECO:0000256" key="1">
    <source>
        <dbReference type="ARBA" id="ARBA00023157"/>
    </source>
</evidence>
<dbReference type="InterPro" id="IPR036179">
    <property type="entry name" value="Ig-like_dom_sf"/>
</dbReference>
<dbReference type="Pfam" id="PF13895">
    <property type="entry name" value="Ig_2"/>
    <property type="match status" value="1"/>
</dbReference>
<comment type="caution">
    <text evidence="4">The sequence shown here is derived from an EMBL/GenBank/DDBJ whole genome shotgun (WGS) entry which is preliminary data.</text>
</comment>
<keyword evidence="5" id="KW-1185">Reference proteome</keyword>
<dbReference type="AlphaFoldDB" id="A0A9W9ZBV4"/>
<reference evidence="4" key="1">
    <citation type="submission" date="2023-01" db="EMBL/GenBank/DDBJ databases">
        <title>Genome assembly of the deep-sea coral Lophelia pertusa.</title>
        <authorList>
            <person name="Herrera S."/>
            <person name="Cordes E."/>
        </authorList>
    </citation>
    <scope>NUCLEOTIDE SEQUENCE</scope>
    <source>
        <strain evidence="4">USNM1676648</strain>
        <tissue evidence="4">Polyp</tissue>
    </source>
</reference>
<feature type="non-terminal residue" evidence="4">
    <location>
        <position position="1"/>
    </location>
</feature>
<protein>
    <recommendedName>
        <fullName evidence="3">Ig-like domain-containing protein</fullName>
    </recommendedName>
</protein>
<dbReference type="InterPro" id="IPR035914">
    <property type="entry name" value="Sperma_CUB_dom_sf"/>
</dbReference>
<dbReference type="SUPFAM" id="SSF48726">
    <property type="entry name" value="Immunoglobulin"/>
    <property type="match status" value="1"/>
</dbReference>
<keyword evidence="2" id="KW-0732">Signal</keyword>
<proteinExistence type="predicted"/>
<dbReference type="SUPFAM" id="SSF49854">
    <property type="entry name" value="Spermadhesin, CUB domain"/>
    <property type="match status" value="1"/>
</dbReference>
<dbReference type="CDD" id="cd00041">
    <property type="entry name" value="CUB"/>
    <property type="match status" value="1"/>
</dbReference>
<dbReference type="EMBL" id="MU826362">
    <property type="protein sequence ID" value="KAJ7378871.1"/>
    <property type="molecule type" value="Genomic_DNA"/>
</dbReference>
<dbReference type="CDD" id="cd00096">
    <property type="entry name" value="Ig"/>
    <property type="match status" value="1"/>
</dbReference>
<dbReference type="Proteomes" id="UP001163046">
    <property type="component" value="Unassembled WGS sequence"/>
</dbReference>
<sequence>MLFVHCLFTAAMIVEVYLQQPVPWFDPTKVLNVSKEHYVEMNFTMQSDYFYLTPCLDGIYLEVRDGDKQSANLLGIFCGSHVTGVVRSSGHNMWLKFSPHRGYKFGAFYSGKAINVTVAPSLDQVAKTQFVLYNHSASLWCPAQGAPAPYIVWRKNGTVVQNSTSVRYEMNITEEKNEKYSCEVDRPDGLDKKEISLIVEMCPDPCRCTILKGIMDMLIWIDCKRKQLRSIPQNLPLATAKL</sequence>
<dbReference type="InterPro" id="IPR007110">
    <property type="entry name" value="Ig-like_dom"/>
</dbReference>
<dbReference type="Gene3D" id="2.60.120.290">
    <property type="entry name" value="Spermadhesin, CUB domain"/>
    <property type="match status" value="1"/>
</dbReference>
<dbReference type="Pfam" id="PF00431">
    <property type="entry name" value="CUB"/>
    <property type="match status" value="1"/>
</dbReference>
<accession>A0A9W9ZBV4</accession>
<keyword evidence="1" id="KW-1015">Disulfide bond</keyword>
<evidence type="ECO:0000313" key="4">
    <source>
        <dbReference type="EMBL" id="KAJ7378871.1"/>
    </source>
</evidence>
<feature type="domain" description="Ig-like" evidence="3">
    <location>
        <begin position="120"/>
        <end position="196"/>
    </location>
</feature>
<feature type="chain" id="PRO_5040800998" description="Ig-like domain-containing protein" evidence="2">
    <location>
        <begin position="19"/>
        <end position="242"/>
    </location>
</feature>
<evidence type="ECO:0000313" key="5">
    <source>
        <dbReference type="Proteomes" id="UP001163046"/>
    </source>
</evidence>
<dbReference type="InterPro" id="IPR013783">
    <property type="entry name" value="Ig-like_fold"/>
</dbReference>
<dbReference type="OrthoDB" id="9971251at2759"/>
<dbReference type="PROSITE" id="PS50835">
    <property type="entry name" value="IG_LIKE"/>
    <property type="match status" value="1"/>
</dbReference>
<evidence type="ECO:0000256" key="2">
    <source>
        <dbReference type="SAM" id="SignalP"/>
    </source>
</evidence>